<evidence type="ECO:0000313" key="2">
    <source>
        <dbReference type="EMBL" id="JAH84177.1"/>
    </source>
</evidence>
<keyword evidence="1" id="KW-0472">Membrane</keyword>
<name>A0A0E9W1C8_ANGAN</name>
<keyword evidence="1" id="KW-0812">Transmembrane</keyword>
<reference evidence="2" key="1">
    <citation type="submission" date="2014-11" db="EMBL/GenBank/DDBJ databases">
        <authorList>
            <person name="Amaro Gonzalez C."/>
        </authorList>
    </citation>
    <scope>NUCLEOTIDE SEQUENCE</scope>
</reference>
<dbReference type="AlphaFoldDB" id="A0A0E9W1C8"/>
<feature type="transmembrane region" description="Helical" evidence="1">
    <location>
        <begin position="46"/>
        <end position="65"/>
    </location>
</feature>
<evidence type="ECO:0000256" key="1">
    <source>
        <dbReference type="SAM" id="Phobius"/>
    </source>
</evidence>
<keyword evidence="1" id="KW-1133">Transmembrane helix</keyword>
<accession>A0A0E9W1C8</accession>
<reference evidence="2" key="2">
    <citation type="journal article" date="2015" name="Fish Shellfish Immunol.">
        <title>Early steps in the European eel (Anguilla anguilla)-Vibrio vulnificus interaction in the gills: Role of the RtxA13 toxin.</title>
        <authorList>
            <person name="Callol A."/>
            <person name="Pajuelo D."/>
            <person name="Ebbesson L."/>
            <person name="Teles M."/>
            <person name="MacKenzie S."/>
            <person name="Amaro C."/>
        </authorList>
    </citation>
    <scope>NUCLEOTIDE SEQUENCE</scope>
</reference>
<organism evidence="2">
    <name type="scientific">Anguilla anguilla</name>
    <name type="common">European freshwater eel</name>
    <name type="synonym">Muraena anguilla</name>
    <dbReference type="NCBI Taxonomy" id="7936"/>
    <lineage>
        <taxon>Eukaryota</taxon>
        <taxon>Metazoa</taxon>
        <taxon>Chordata</taxon>
        <taxon>Craniata</taxon>
        <taxon>Vertebrata</taxon>
        <taxon>Euteleostomi</taxon>
        <taxon>Actinopterygii</taxon>
        <taxon>Neopterygii</taxon>
        <taxon>Teleostei</taxon>
        <taxon>Anguilliformes</taxon>
        <taxon>Anguillidae</taxon>
        <taxon>Anguilla</taxon>
    </lineage>
</organism>
<proteinExistence type="predicted"/>
<feature type="transmembrane region" description="Helical" evidence="1">
    <location>
        <begin position="7"/>
        <end position="26"/>
    </location>
</feature>
<dbReference type="EMBL" id="GBXM01024400">
    <property type="protein sequence ID" value="JAH84177.1"/>
    <property type="molecule type" value="Transcribed_RNA"/>
</dbReference>
<protein>
    <submittedName>
        <fullName evidence="2">Uncharacterized protein</fullName>
    </submittedName>
</protein>
<sequence>MVMLCQACTAAIFSSCFFTLTLYSLFHFKCNVPEYRAQATKIVSLSKYLCATLHVYIFFPFLISCSAK</sequence>